<gene>
    <name evidence="1" type="ORF">GCM10022226_71650</name>
</gene>
<dbReference type="RefSeq" id="WP_344951022.1">
    <property type="nucleotide sequence ID" value="NZ_BAAAZR010000043.1"/>
</dbReference>
<dbReference type="Proteomes" id="UP001500888">
    <property type="component" value="Unassembled WGS sequence"/>
</dbReference>
<organism evidence="1 2">
    <name type="scientific">Sphaerisporangium flaviroseum</name>
    <dbReference type="NCBI Taxonomy" id="509199"/>
    <lineage>
        <taxon>Bacteria</taxon>
        <taxon>Bacillati</taxon>
        <taxon>Actinomycetota</taxon>
        <taxon>Actinomycetes</taxon>
        <taxon>Streptosporangiales</taxon>
        <taxon>Streptosporangiaceae</taxon>
        <taxon>Sphaerisporangium</taxon>
    </lineage>
</organism>
<keyword evidence="2" id="KW-1185">Reference proteome</keyword>
<comment type="caution">
    <text evidence="1">The sequence shown here is derived from an EMBL/GenBank/DDBJ whole genome shotgun (WGS) entry which is preliminary data.</text>
</comment>
<proteinExistence type="predicted"/>
<sequence length="363" mass="39603">MTARAGRAAVPAVPGVITAEQIVETARSIAAVQESDGGVPWPEGHVDAWNHVECLMAMSVAGLTAEARKGYDWLARQQRDDGSWPMKVVRGEATERNGESNHAAYVAVGVWHELLVTGDEDFVHKMWPVVRKALDFVVDLQTARGEIVWERSASGLPAEYALLTCCSSIYQGLRCGVLLGEHLGERQPDWELAADRLGHVLSAHPEAFADKSRFSMDWYYPILGGALRGAGARERLEEEWDTFVVPGLGIRCVSDQPWVTGAESCELALALDAIGDSERALTVYRDMQHLRHQDGSYWTGWQFVNEAWFPNEQSAYTAAAVILAADALSGATPAAGLFREAGRYAIPVTDPDTCGCSQTSSRT</sequence>
<dbReference type="Gene3D" id="1.50.10.10">
    <property type="match status" value="1"/>
</dbReference>
<evidence type="ECO:0000313" key="1">
    <source>
        <dbReference type="EMBL" id="GAA3839050.1"/>
    </source>
</evidence>
<protein>
    <submittedName>
        <fullName evidence="1">Prenyltransferase</fullName>
    </submittedName>
</protein>
<dbReference type="InterPro" id="IPR008928">
    <property type="entry name" value="6-hairpin_glycosidase_sf"/>
</dbReference>
<reference evidence="2" key="1">
    <citation type="journal article" date="2019" name="Int. J. Syst. Evol. Microbiol.">
        <title>The Global Catalogue of Microorganisms (GCM) 10K type strain sequencing project: providing services to taxonomists for standard genome sequencing and annotation.</title>
        <authorList>
            <consortium name="The Broad Institute Genomics Platform"/>
            <consortium name="The Broad Institute Genome Sequencing Center for Infectious Disease"/>
            <person name="Wu L."/>
            <person name="Ma J."/>
        </authorList>
    </citation>
    <scope>NUCLEOTIDE SEQUENCE [LARGE SCALE GENOMIC DNA]</scope>
    <source>
        <strain evidence="2">JCM 16908</strain>
    </source>
</reference>
<accession>A0ABP7JAB2</accession>
<name>A0ABP7JAB2_9ACTN</name>
<dbReference type="SUPFAM" id="SSF48208">
    <property type="entry name" value="Six-hairpin glycosidases"/>
    <property type="match status" value="1"/>
</dbReference>
<evidence type="ECO:0000313" key="2">
    <source>
        <dbReference type="Proteomes" id="UP001500888"/>
    </source>
</evidence>
<dbReference type="InterPro" id="IPR012341">
    <property type="entry name" value="6hp_glycosidase-like_sf"/>
</dbReference>
<dbReference type="EMBL" id="BAAAZR010000043">
    <property type="protein sequence ID" value="GAA3839050.1"/>
    <property type="molecule type" value="Genomic_DNA"/>
</dbReference>